<protein>
    <submittedName>
        <fullName evidence="2">Uncharacterized protein</fullName>
    </submittedName>
</protein>
<feature type="transmembrane region" description="Helical" evidence="1">
    <location>
        <begin position="79"/>
        <end position="99"/>
    </location>
</feature>
<comment type="caution">
    <text evidence="2">The sequence shown here is derived from an EMBL/GenBank/DDBJ whole genome shotgun (WGS) entry which is preliminary data.</text>
</comment>
<evidence type="ECO:0000313" key="2">
    <source>
        <dbReference type="EMBL" id="MBL3689236.1"/>
    </source>
</evidence>
<feature type="transmembrane region" description="Helical" evidence="1">
    <location>
        <begin position="45"/>
        <end position="67"/>
    </location>
</feature>
<dbReference type="EMBL" id="QYAD01000001">
    <property type="protein sequence ID" value="MBL3689236.1"/>
    <property type="molecule type" value="Genomic_DNA"/>
</dbReference>
<evidence type="ECO:0000256" key="1">
    <source>
        <dbReference type="SAM" id="Phobius"/>
    </source>
</evidence>
<keyword evidence="1" id="KW-0472">Membrane</keyword>
<keyword evidence="3" id="KW-1185">Reference proteome</keyword>
<reference evidence="2 3" key="1">
    <citation type="submission" date="2018-09" db="EMBL/GenBank/DDBJ databases">
        <title>Comparative genomics of Leucobacter spp.</title>
        <authorList>
            <person name="Reis A.C."/>
            <person name="Kolvenbach B.A."/>
            <person name="Corvini P.F.X."/>
            <person name="Nunes O.C."/>
        </authorList>
    </citation>
    <scope>NUCLEOTIDE SEQUENCE [LARGE SCALE GENOMIC DNA]</scope>
    <source>
        <strain evidence="2 3">L-1</strain>
    </source>
</reference>
<gene>
    <name evidence="2" type="ORF">D3226_04585</name>
</gene>
<keyword evidence="1" id="KW-1133">Transmembrane helix</keyword>
<accession>A0ABS1SM42</accession>
<evidence type="ECO:0000313" key="3">
    <source>
        <dbReference type="Proteomes" id="UP001646141"/>
    </source>
</evidence>
<proteinExistence type="predicted"/>
<sequence>MVARIAWWIAGLLVAVLYVHATVTGIGNLTGMLGLAGALGMGLSASGWAWLVFGIAMPVLIFAGALLLGRKRGGGTRILLLAAGIAVVAVVQLDVMHLIPESTYFA</sequence>
<name>A0ABS1SM42_9MICO</name>
<keyword evidence="1" id="KW-0812">Transmembrane</keyword>
<organism evidence="2 3">
    <name type="scientific">Leucobacter chromiireducens subsp. chromiireducens</name>
    <dbReference type="NCBI Taxonomy" id="660067"/>
    <lineage>
        <taxon>Bacteria</taxon>
        <taxon>Bacillati</taxon>
        <taxon>Actinomycetota</taxon>
        <taxon>Actinomycetes</taxon>
        <taxon>Micrococcales</taxon>
        <taxon>Microbacteriaceae</taxon>
        <taxon>Leucobacter</taxon>
    </lineage>
</organism>
<dbReference type="Proteomes" id="UP001646141">
    <property type="component" value="Unassembled WGS sequence"/>
</dbReference>